<evidence type="ECO:0000313" key="6">
    <source>
        <dbReference type="Proteomes" id="UP000649955"/>
    </source>
</evidence>
<reference evidence="6" key="1">
    <citation type="journal article" date="2019" name="Int. J. Syst. Evol. Microbiol.">
        <title>The Global Catalogue of Microorganisms (GCM) 10K type strain sequencing project: providing services to taxonomists for standard genome sequencing and annotation.</title>
        <authorList>
            <consortium name="The Broad Institute Genomics Platform"/>
            <consortium name="The Broad Institute Genome Sequencing Center for Infectious Disease"/>
            <person name="Wu L."/>
            <person name="Ma J."/>
        </authorList>
    </citation>
    <scope>NUCLEOTIDE SEQUENCE [LARGE SCALE GENOMIC DNA]</scope>
    <source>
        <strain evidence="6">CGMCC 4.7680</strain>
    </source>
</reference>
<evidence type="ECO:0000256" key="2">
    <source>
        <dbReference type="ARBA" id="ARBA00022630"/>
    </source>
</evidence>
<evidence type="ECO:0000259" key="4">
    <source>
        <dbReference type="Pfam" id="PF01494"/>
    </source>
</evidence>
<dbReference type="PRINTS" id="PR00420">
    <property type="entry name" value="RNGMNOXGNASE"/>
</dbReference>
<evidence type="ECO:0000313" key="5">
    <source>
        <dbReference type="EMBL" id="GHF90991.1"/>
    </source>
</evidence>
<dbReference type="Gene3D" id="3.50.50.60">
    <property type="entry name" value="FAD/NAD(P)-binding domain"/>
    <property type="match status" value="2"/>
</dbReference>
<accession>A0ABQ3K1W6</accession>
<protein>
    <submittedName>
        <fullName evidence="5">FAD-dependent oxidoreductase</fullName>
    </submittedName>
</protein>
<name>A0ABQ3K1W6_9PSEU</name>
<dbReference type="SUPFAM" id="SSF51905">
    <property type="entry name" value="FAD/NAD(P)-binding domain"/>
    <property type="match status" value="1"/>
</dbReference>
<dbReference type="Gene3D" id="3.40.30.120">
    <property type="match status" value="1"/>
</dbReference>
<keyword evidence="6" id="KW-1185">Reference proteome</keyword>
<dbReference type="InterPro" id="IPR002938">
    <property type="entry name" value="FAD-bd"/>
</dbReference>
<proteinExistence type="predicted"/>
<dbReference type="PANTHER" id="PTHR43004">
    <property type="entry name" value="TRK SYSTEM POTASSIUM UPTAKE PROTEIN"/>
    <property type="match status" value="1"/>
</dbReference>
<comment type="cofactor">
    <cofactor evidence="1">
        <name>FAD</name>
        <dbReference type="ChEBI" id="CHEBI:57692"/>
    </cofactor>
</comment>
<feature type="domain" description="FAD-binding" evidence="4">
    <location>
        <begin position="3"/>
        <end position="356"/>
    </location>
</feature>
<gene>
    <name evidence="5" type="ORF">GCM10017567_01310</name>
</gene>
<dbReference type="PANTHER" id="PTHR43004:SF19">
    <property type="entry name" value="BINDING MONOOXYGENASE, PUTATIVE (JCVI)-RELATED"/>
    <property type="match status" value="1"/>
</dbReference>
<keyword evidence="2" id="KW-0285">Flavoprotein</keyword>
<evidence type="ECO:0000256" key="1">
    <source>
        <dbReference type="ARBA" id="ARBA00001974"/>
    </source>
</evidence>
<dbReference type="Pfam" id="PF01494">
    <property type="entry name" value="FAD_binding_3"/>
    <property type="match status" value="1"/>
</dbReference>
<keyword evidence="3" id="KW-0274">FAD</keyword>
<comment type="caution">
    <text evidence="5">The sequence shown here is derived from an EMBL/GenBank/DDBJ whole genome shotgun (WGS) entry which is preliminary data.</text>
</comment>
<sequence>MEDVVIAGAGPNGLMLACELALAGIRPLVLERLPEPTTENRANGLVGQVVRLLDRRGLHERLAGPIGPPAPAFVFGAMRLDLSLAEHNSLHLLGVPQRRVEAMLDERAAELDVEIRRGHELTGLTQDADAVTLEVTGPDGPYRIGTRYLVGADGGRSVTRKLAGIGFPGVTEDRTLSFTANATVPAEFADPESGGLRVPGHGVIPPFFHYRTETGLFVYAPFPAGPLISTMEWTDDEEPADEPPMTLGDLRASIRRVLGFELPLGEPEGDGPHLLRRLRGRNTRLAEKFREGRVLLVGDAAHVHSAIGGPGLNLGLQDAVGLGWKLAATVGGRAPAGLLDTYESERRPVAERVVMHTQAQSALLSPGRDVTALRELFGELLRLPATVQHLADLMSGADVRYEPGTDHPLDGRWAPDLVLADGTRLAELTTTARPLLLDFTGSLGEELRGWTDRVDLVSGQADADATALLVRPDGYVAWASSATAPDDTERKALRAALERWFGPPLDA</sequence>
<dbReference type="InterPro" id="IPR036188">
    <property type="entry name" value="FAD/NAD-bd_sf"/>
</dbReference>
<dbReference type="InterPro" id="IPR050641">
    <property type="entry name" value="RIFMO-like"/>
</dbReference>
<dbReference type="RefSeq" id="WP_191306036.1">
    <property type="nucleotide sequence ID" value="NZ_BNAW01000001.1"/>
</dbReference>
<dbReference type="EMBL" id="BNAW01000001">
    <property type="protein sequence ID" value="GHF90991.1"/>
    <property type="molecule type" value="Genomic_DNA"/>
</dbReference>
<organism evidence="5 6">
    <name type="scientific">Amycolatopsis bullii</name>
    <dbReference type="NCBI Taxonomy" id="941987"/>
    <lineage>
        <taxon>Bacteria</taxon>
        <taxon>Bacillati</taxon>
        <taxon>Actinomycetota</taxon>
        <taxon>Actinomycetes</taxon>
        <taxon>Pseudonocardiales</taxon>
        <taxon>Pseudonocardiaceae</taxon>
        <taxon>Amycolatopsis</taxon>
    </lineage>
</organism>
<dbReference type="Proteomes" id="UP000649955">
    <property type="component" value="Unassembled WGS sequence"/>
</dbReference>
<evidence type="ECO:0000256" key="3">
    <source>
        <dbReference type="ARBA" id="ARBA00022827"/>
    </source>
</evidence>
<dbReference type="Pfam" id="PF21274">
    <property type="entry name" value="Rng_hyd_C"/>
    <property type="match status" value="1"/>
</dbReference>